<evidence type="ECO:0000259" key="10">
    <source>
        <dbReference type="Pfam" id="PF19269"/>
    </source>
</evidence>
<protein>
    <recommendedName>
        <fullName evidence="8">Glutamate--tRNA ligase</fullName>
        <ecNumber evidence="8">6.1.1.17</ecNumber>
    </recommendedName>
    <alternativeName>
        <fullName evidence="8">Glutamyl-tRNA synthetase</fullName>
        <shortName evidence="8">GluRS</shortName>
    </alternativeName>
</protein>
<feature type="short sequence motif" description="'HIGH' region" evidence="8">
    <location>
        <begin position="13"/>
        <end position="23"/>
    </location>
</feature>
<dbReference type="InterPro" id="IPR020058">
    <property type="entry name" value="Glu/Gln-tRNA-synth_Ib_cat-dom"/>
</dbReference>
<dbReference type="AlphaFoldDB" id="A0A368DPX1"/>
<organism evidence="11 12">
    <name type="scientific">PS1 clade bacterium</name>
    <dbReference type="NCBI Taxonomy" id="2175152"/>
    <lineage>
        <taxon>Bacteria</taxon>
        <taxon>Pseudomonadati</taxon>
        <taxon>Pseudomonadota</taxon>
        <taxon>Alphaproteobacteria</taxon>
        <taxon>PS1 clade</taxon>
    </lineage>
</organism>
<dbReference type="HAMAP" id="MF_00022">
    <property type="entry name" value="Glu_tRNA_synth_type1"/>
    <property type="match status" value="1"/>
</dbReference>
<evidence type="ECO:0000313" key="11">
    <source>
        <dbReference type="EMBL" id="RCL73261.1"/>
    </source>
</evidence>
<dbReference type="Pfam" id="PF19269">
    <property type="entry name" value="Anticodon_2"/>
    <property type="match status" value="1"/>
</dbReference>
<dbReference type="InterPro" id="IPR014729">
    <property type="entry name" value="Rossmann-like_a/b/a_fold"/>
</dbReference>
<dbReference type="SUPFAM" id="SSF52374">
    <property type="entry name" value="Nucleotidylyl transferase"/>
    <property type="match status" value="1"/>
</dbReference>
<comment type="subunit">
    <text evidence="8">Monomer.</text>
</comment>
<sequence>MTTLSQNKLRFAPSPTGYLHIGNARTLILNYIFAKSLQGDLILRIDDTDKERSKEKFYDSIIEDMTWLNIDILDIKRQSEKTDQYKKIRDILIDKGKLYPCFETDEELNKIRKLNLSRGLPPIYNRASLSLSSKEIEEFKSQGKKPYWRYRLNHEDVTWSDLIRGNQTIDCSTFSDPVLIRADGSFLYTLPSVIDDIDMKITHVLRGEDHVSNTATQIQLFDELNAEIPSFGHHSLMVHKDGSRMSKRTGSMSLRDIRDAGIEAITLVNYCARIGTSDAVEAYQDTSDLIKNYDLSKISRSPARYSYEEIELLNKKILQNKTFASVKTDLSKLGINDEIAEKFWNIIRSNINSISESQKWWDIINKDIRSDLELEDSNFFSIAYDSLPQEPWDDTTWLSWTSEVSKKTSRKGRELYLPLRLAITGENSGPELASFLLLLGRGKVTERLEFHIK</sequence>
<keyword evidence="4 8" id="KW-0547">Nucleotide-binding</keyword>
<dbReference type="InterPro" id="IPR001412">
    <property type="entry name" value="aa-tRNA-synth_I_CS"/>
</dbReference>
<dbReference type="Gene3D" id="1.10.10.350">
    <property type="match status" value="1"/>
</dbReference>
<evidence type="ECO:0000256" key="5">
    <source>
        <dbReference type="ARBA" id="ARBA00022840"/>
    </source>
</evidence>
<comment type="caution">
    <text evidence="11">The sequence shown here is derived from an EMBL/GenBank/DDBJ whole genome shotgun (WGS) entry which is preliminary data.</text>
</comment>
<feature type="binding site" evidence="8">
    <location>
        <position position="247"/>
    </location>
    <ligand>
        <name>ATP</name>
        <dbReference type="ChEBI" id="CHEBI:30616"/>
    </ligand>
</feature>
<evidence type="ECO:0000313" key="12">
    <source>
        <dbReference type="Proteomes" id="UP000253570"/>
    </source>
</evidence>
<dbReference type="GO" id="GO:0004818">
    <property type="term" value="F:glutamate-tRNA ligase activity"/>
    <property type="evidence" value="ECO:0007669"/>
    <property type="project" value="UniProtKB-UniRule"/>
</dbReference>
<dbReference type="InterPro" id="IPR020751">
    <property type="entry name" value="aa-tRNA-synth_I_codon-bd_sub2"/>
</dbReference>
<dbReference type="PROSITE" id="PS00178">
    <property type="entry name" value="AA_TRNA_LIGASE_I"/>
    <property type="match status" value="1"/>
</dbReference>
<dbReference type="GO" id="GO:0000049">
    <property type="term" value="F:tRNA binding"/>
    <property type="evidence" value="ECO:0007669"/>
    <property type="project" value="InterPro"/>
</dbReference>
<evidence type="ECO:0000256" key="1">
    <source>
        <dbReference type="ARBA" id="ARBA00007894"/>
    </source>
</evidence>
<dbReference type="InterPro" id="IPR000924">
    <property type="entry name" value="Glu/Gln-tRNA-synth"/>
</dbReference>
<evidence type="ECO:0000259" key="9">
    <source>
        <dbReference type="Pfam" id="PF00749"/>
    </source>
</evidence>
<comment type="caution">
    <text evidence="8">Lacks conserved residue(s) required for the propagation of feature annotation.</text>
</comment>
<dbReference type="Pfam" id="PF00749">
    <property type="entry name" value="tRNA-synt_1c"/>
    <property type="match status" value="1"/>
</dbReference>
<comment type="function">
    <text evidence="8">Catalyzes the attachment of glutamate to tRNA(Glu) in a two-step reaction: glutamate is first activated by ATP to form Glu-AMP and then transferred to the acceptor end of tRNA(Glu).</text>
</comment>
<feature type="domain" description="Glutamyl/glutaminyl-tRNA synthetase class Ib catalytic" evidence="9">
    <location>
        <begin position="9"/>
        <end position="309"/>
    </location>
</feature>
<evidence type="ECO:0000256" key="3">
    <source>
        <dbReference type="ARBA" id="ARBA00022598"/>
    </source>
</evidence>
<dbReference type="NCBIfam" id="TIGR00464">
    <property type="entry name" value="gltX_bact"/>
    <property type="match status" value="1"/>
</dbReference>
<comment type="subcellular location">
    <subcellularLocation>
        <location evidence="8">Cytoplasm</location>
    </subcellularLocation>
</comment>
<dbReference type="InterPro" id="IPR008925">
    <property type="entry name" value="aa_tRNA-synth_I_cd-bd_sf"/>
</dbReference>
<evidence type="ECO:0000256" key="4">
    <source>
        <dbReference type="ARBA" id="ARBA00022741"/>
    </source>
</evidence>
<dbReference type="Gene3D" id="3.40.50.620">
    <property type="entry name" value="HUPs"/>
    <property type="match status" value="1"/>
</dbReference>
<accession>A0A368DPX1</accession>
<feature type="short sequence motif" description="'KMSKS' region" evidence="8">
    <location>
        <begin position="244"/>
        <end position="248"/>
    </location>
</feature>
<dbReference type="GO" id="GO:0005737">
    <property type="term" value="C:cytoplasm"/>
    <property type="evidence" value="ECO:0007669"/>
    <property type="project" value="UniProtKB-SubCell"/>
</dbReference>
<keyword evidence="5 8" id="KW-0067">ATP-binding</keyword>
<keyword evidence="2 8" id="KW-0963">Cytoplasm</keyword>
<proteinExistence type="inferred from homology"/>
<keyword evidence="3 8" id="KW-0436">Ligase</keyword>
<reference evidence="11 12" key="1">
    <citation type="journal article" date="2018" name="Microbiome">
        <title>Fine metagenomic profile of the Mediterranean stratified and mixed water columns revealed by assembly and recruitment.</title>
        <authorList>
            <person name="Haro-Moreno J.M."/>
            <person name="Lopez-Perez M."/>
            <person name="De La Torre J.R."/>
            <person name="Picazo A."/>
            <person name="Camacho A."/>
            <person name="Rodriguez-Valera F."/>
        </authorList>
    </citation>
    <scope>NUCLEOTIDE SEQUENCE [LARGE SCALE GENOMIC DNA]</scope>
    <source>
        <strain evidence="11">MED-G57</strain>
    </source>
</reference>
<dbReference type="InterPro" id="IPR045462">
    <property type="entry name" value="aa-tRNA-synth_I_cd-bd"/>
</dbReference>
<feature type="domain" description="Aminoacyl-tRNA synthetase class I anticodon-binding" evidence="10">
    <location>
        <begin position="389"/>
        <end position="450"/>
    </location>
</feature>
<dbReference type="PANTHER" id="PTHR43311:SF2">
    <property type="entry name" value="GLUTAMATE--TRNA LIGASE, MITOCHONDRIAL-RELATED"/>
    <property type="match status" value="1"/>
</dbReference>
<gene>
    <name evidence="8" type="primary">gltX</name>
    <name evidence="11" type="ORF">DBW71_03990</name>
</gene>
<keyword evidence="7 8" id="KW-0030">Aminoacyl-tRNA synthetase</keyword>
<evidence type="ECO:0000256" key="8">
    <source>
        <dbReference type="HAMAP-Rule" id="MF_00022"/>
    </source>
</evidence>
<dbReference type="Proteomes" id="UP000253570">
    <property type="component" value="Unassembled WGS sequence"/>
</dbReference>
<dbReference type="GO" id="GO:0005524">
    <property type="term" value="F:ATP binding"/>
    <property type="evidence" value="ECO:0007669"/>
    <property type="project" value="UniProtKB-UniRule"/>
</dbReference>
<dbReference type="EMBL" id="QOQD01000008">
    <property type="protein sequence ID" value="RCL73261.1"/>
    <property type="molecule type" value="Genomic_DNA"/>
</dbReference>
<evidence type="ECO:0000256" key="2">
    <source>
        <dbReference type="ARBA" id="ARBA00022490"/>
    </source>
</evidence>
<keyword evidence="6 8" id="KW-0648">Protein biosynthesis</keyword>
<dbReference type="PANTHER" id="PTHR43311">
    <property type="entry name" value="GLUTAMATE--TRNA LIGASE"/>
    <property type="match status" value="1"/>
</dbReference>
<dbReference type="SUPFAM" id="SSF48163">
    <property type="entry name" value="An anticodon-binding domain of class I aminoacyl-tRNA synthetases"/>
    <property type="match status" value="1"/>
</dbReference>
<dbReference type="GO" id="GO:0006424">
    <property type="term" value="P:glutamyl-tRNA aminoacylation"/>
    <property type="evidence" value="ECO:0007669"/>
    <property type="project" value="UniProtKB-UniRule"/>
</dbReference>
<evidence type="ECO:0000256" key="6">
    <source>
        <dbReference type="ARBA" id="ARBA00022917"/>
    </source>
</evidence>
<dbReference type="InterPro" id="IPR049940">
    <property type="entry name" value="GluQ/Sye"/>
</dbReference>
<comment type="catalytic activity">
    <reaction evidence="8">
        <text>tRNA(Glu) + L-glutamate + ATP = L-glutamyl-tRNA(Glu) + AMP + diphosphate</text>
        <dbReference type="Rhea" id="RHEA:23540"/>
        <dbReference type="Rhea" id="RHEA-COMP:9663"/>
        <dbReference type="Rhea" id="RHEA-COMP:9680"/>
        <dbReference type="ChEBI" id="CHEBI:29985"/>
        <dbReference type="ChEBI" id="CHEBI:30616"/>
        <dbReference type="ChEBI" id="CHEBI:33019"/>
        <dbReference type="ChEBI" id="CHEBI:78442"/>
        <dbReference type="ChEBI" id="CHEBI:78520"/>
        <dbReference type="ChEBI" id="CHEBI:456215"/>
        <dbReference type="EC" id="6.1.1.17"/>
    </reaction>
</comment>
<name>A0A368DPX1_9PROT</name>
<dbReference type="InterPro" id="IPR004527">
    <property type="entry name" value="Glu-tRNA-ligase_bac/mito"/>
</dbReference>
<dbReference type="EC" id="6.1.1.17" evidence="8"/>
<dbReference type="PRINTS" id="PR00987">
    <property type="entry name" value="TRNASYNTHGLU"/>
</dbReference>
<comment type="similarity">
    <text evidence="1 8">Belongs to the class-I aminoacyl-tRNA synthetase family. Glutamate--tRNA ligase type 1 subfamily.</text>
</comment>
<evidence type="ECO:0000256" key="7">
    <source>
        <dbReference type="ARBA" id="ARBA00023146"/>
    </source>
</evidence>